<sequence>MEVVSELMGDAIDDALEYDEETEELVNRFLMRLELTSTQSAPAAKINRVAQAESTCKEEFRVQVGSKVSNRVKVKKVEHHISEEKIHKSKI</sequence>
<keyword evidence="2" id="KW-1185">Reference proteome</keyword>
<evidence type="ECO:0000313" key="1">
    <source>
        <dbReference type="EMBL" id="RZB58937.1"/>
    </source>
</evidence>
<accession>A0A445GCF6</accession>
<dbReference type="Proteomes" id="UP000289340">
    <property type="component" value="Chromosome 16"/>
</dbReference>
<organism evidence="1 2">
    <name type="scientific">Glycine soja</name>
    <name type="common">Wild soybean</name>
    <dbReference type="NCBI Taxonomy" id="3848"/>
    <lineage>
        <taxon>Eukaryota</taxon>
        <taxon>Viridiplantae</taxon>
        <taxon>Streptophyta</taxon>
        <taxon>Embryophyta</taxon>
        <taxon>Tracheophyta</taxon>
        <taxon>Spermatophyta</taxon>
        <taxon>Magnoliopsida</taxon>
        <taxon>eudicotyledons</taxon>
        <taxon>Gunneridae</taxon>
        <taxon>Pentapetalae</taxon>
        <taxon>rosids</taxon>
        <taxon>fabids</taxon>
        <taxon>Fabales</taxon>
        <taxon>Fabaceae</taxon>
        <taxon>Papilionoideae</taxon>
        <taxon>50 kb inversion clade</taxon>
        <taxon>NPAAA clade</taxon>
        <taxon>indigoferoid/millettioid clade</taxon>
        <taxon>Phaseoleae</taxon>
        <taxon>Glycine</taxon>
        <taxon>Glycine subgen. Soja</taxon>
    </lineage>
</organism>
<dbReference type="EMBL" id="QZWG01000016">
    <property type="protein sequence ID" value="RZB58937.1"/>
    <property type="molecule type" value="Genomic_DNA"/>
</dbReference>
<name>A0A445GCF6_GLYSO</name>
<protein>
    <submittedName>
        <fullName evidence="1">Uncharacterized protein</fullName>
    </submittedName>
</protein>
<gene>
    <name evidence="1" type="ORF">D0Y65_042307</name>
</gene>
<comment type="caution">
    <text evidence="1">The sequence shown here is derived from an EMBL/GenBank/DDBJ whole genome shotgun (WGS) entry which is preliminary data.</text>
</comment>
<proteinExistence type="predicted"/>
<reference evidence="1 2" key="1">
    <citation type="submission" date="2018-09" db="EMBL/GenBank/DDBJ databases">
        <title>A high-quality reference genome of wild soybean provides a powerful tool to mine soybean genomes.</title>
        <authorList>
            <person name="Xie M."/>
            <person name="Chung C.Y.L."/>
            <person name="Li M.-W."/>
            <person name="Wong F.-L."/>
            <person name="Chan T.-F."/>
            <person name="Lam H.-M."/>
        </authorList>
    </citation>
    <scope>NUCLEOTIDE SEQUENCE [LARGE SCALE GENOMIC DNA]</scope>
    <source>
        <strain evidence="2">cv. W05</strain>
        <tissue evidence="1">Hypocotyl of etiolated seedlings</tissue>
    </source>
</reference>
<evidence type="ECO:0000313" key="2">
    <source>
        <dbReference type="Proteomes" id="UP000289340"/>
    </source>
</evidence>
<dbReference type="AlphaFoldDB" id="A0A445GCF6"/>